<keyword evidence="10" id="KW-1185">Reference proteome</keyword>
<feature type="transmembrane region" description="Helical" evidence="7">
    <location>
        <begin position="834"/>
        <end position="858"/>
    </location>
</feature>
<dbReference type="Gene3D" id="1.20.1640.10">
    <property type="entry name" value="Multidrug efflux transporter AcrB transmembrane domain"/>
    <property type="match status" value="2"/>
</dbReference>
<feature type="transmembrane region" description="Helical" evidence="7">
    <location>
        <begin position="376"/>
        <end position="396"/>
    </location>
</feature>
<sequence>MRKGSFETTPRDCLSMPTKQPSFLARTTLGLPHYLLVAMAALFVLALAPLGAWKAVQRQSNQIESWLPASHGVALDDRWFREQFDGQQFIMVSWDDCTLGKPAKLATLARKLQQEAAGPDSAIARVETGPQWVDRLTAAPYGLAYEGAIDRLEGTFVGPPQRDERGASLGYASRQTCLVAYVTPLAASSDAAVASAIERIRTAAQESGIEVASLRMAGPAIDAVLTGQENLASLLRWGSLAVLLSAAICAWRLHSIRLAAMVALPAVASGVIMLAIVFYSGALEVLSLGRPTPLLGVADALVMAAPLLTYALALVAGLRVLHYYRDARLAHGLDGAAERAVADGWPGLGMVALLFAALMGALCFSDLLPLRRFGLFAGLGTLASVGAVLAILPVWLHRFPLGDRAVKSMAGPRQDGSPSPRLASVFEAAITGRGLMAAAGLLVLAAAVIGAQQLNPVTRLPALLGGRSALVSDYDWFGARVGHAVPLEIVLTVPNERHRDPHESPEVDGQQYRMTKREQMEFVSEVQARLDGISELSGSLSAGTLLPASGDLGDGVALQRDLTALELVRAERRMGSDLETGRQLWRVSARLMAATPGLPVDYLATRDRVHIAVNPVLQAYEQRDWLVRELHERGGQLQDAAICILFHGLDDAATPEDGAPAALLGALLNRSGVQRGGVTYYNTRQLERQGQAAAARERAADSLRNSAVVLAAPVADASPEATALAGLAQAGLSVIDLGKLPPIEESATSPSVEIGGARPIRAVFNGTPMIATAVSEELSATPGIVWKVVVPGLIVAMMCVVWHPVVGLAAVIAVALPLALTLGVMGWAGLPYDLGIVLIGGLAVGLALDGAIHYVAWFRHGVNAELFRDEAARMAFARCAPATVDGAIAIGIGFSALALSPVTLFHQLGLVALGLEAAVLFACLVVLPAIMASPLAAMMGADAAPAAANQTIPPVRIVLPGEGDGELRPSRTDAAATGVPAPTHRGRTPVPASHGGRDAEGPHESLQAKLQRLRHASGE</sequence>
<feature type="transmembrane region" description="Helical" evidence="7">
    <location>
        <begin position="300"/>
        <end position="324"/>
    </location>
</feature>
<feature type="transmembrane region" description="Helical" evidence="7">
    <location>
        <begin position="259"/>
        <end position="279"/>
    </location>
</feature>
<evidence type="ECO:0000256" key="6">
    <source>
        <dbReference type="SAM" id="MobiDB-lite"/>
    </source>
</evidence>
<feature type="transmembrane region" description="Helical" evidence="7">
    <location>
        <begin position="31"/>
        <end position="53"/>
    </location>
</feature>
<feature type="transmembrane region" description="Helical" evidence="7">
    <location>
        <begin position="344"/>
        <end position="364"/>
    </location>
</feature>
<evidence type="ECO:0000256" key="4">
    <source>
        <dbReference type="ARBA" id="ARBA00022989"/>
    </source>
</evidence>
<evidence type="ECO:0000313" key="10">
    <source>
        <dbReference type="Proteomes" id="UP000317909"/>
    </source>
</evidence>
<comment type="subcellular location">
    <subcellularLocation>
        <location evidence="1">Cell membrane</location>
        <topology evidence="1">Multi-pass membrane protein</topology>
    </subcellularLocation>
</comment>
<dbReference type="EMBL" id="CP036339">
    <property type="protein sequence ID" value="QDT71927.1"/>
    <property type="molecule type" value="Genomic_DNA"/>
</dbReference>
<dbReference type="PANTHER" id="PTHR33406">
    <property type="entry name" value="MEMBRANE PROTEIN MJ1562-RELATED"/>
    <property type="match status" value="1"/>
</dbReference>
<feature type="transmembrane region" description="Helical" evidence="7">
    <location>
        <begin position="879"/>
        <end position="899"/>
    </location>
</feature>
<dbReference type="RefSeq" id="WP_168206704.1">
    <property type="nucleotide sequence ID" value="NZ_CP036339.1"/>
</dbReference>
<evidence type="ECO:0000256" key="1">
    <source>
        <dbReference type="ARBA" id="ARBA00004651"/>
    </source>
</evidence>
<evidence type="ECO:0000256" key="5">
    <source>
        <dbReference type="ARBA" id="ARBA00023136"/>
    </source>
</evidence>
<evidence type="ECO:0000313" key="9">
    <source>
        <dbReference type="EMBL" id="QDT71927.1"/>
    </source>
</evidence>
<feature type="transmembrane region" description="Helical" evidence="7">
    <location>
        <begin position="430"/>
        <end position="451"/>
    </location>
</feature>
<keyword evidence="2" id="KW-1003">Cell membrane</keyword>
<dbReference type="InterPro" id="IPR004869">
    <property type="entry name" value="MMPL_dom"/>
</dbReference>
<dbReference type="InterPro" id="IPR050545">
    <property type="entry name" value="Mycobact_MmpL"/>
</dbReference>
<dbReference type="SUPFAM" id="SSF82866">
    <property type="entry name" value="Multidrug efflux transporter AcrB transmembrane domain"/>
    <property type="match status" value="2"/>
</dbReference>
<name>A0A517TU87_9BACT</name>
<dbReference type="GO" id="GO:0005886">
    <property type="term" value="C:plasma membrane"/>
    <property type="evidence" value="ECO:0007669"/>
    <property type="project" value="UniProtKB-SubCell"/>
</dbReference>
<proteinExistence type="predicted"/>
<dbReference type="KEGG" id="llh:I41_10890"/>
<feature type="transmembrane region" description="Helical" evidence="7">
    <location>
        <begin position="805"/>
        <end position="828"/>
    </location>
</feature>
<keyword evidence="5 7" id="KW-0472">Membrane</keyword>
<keyword evidence="3 7" id="KW-0812">Transmembrane</keyword>
<dbReference type="Proteomes" id="UP000317909">
    <property type="component" value="Chromosome"/>
</dbReference>
<feature type="domain" description="Membrane transport protein MMPL" evidence="8">
    <location>
        <begin position="166"/>
        <end position="393"/>
    </location>
</feature>
<gene>
    <name evidence="9" type="ORF">I41_10890</name>
</gene>
<feature type="region of interest" description="Disordered" evidence="6">
    <location>
        <begin position="958"/>
        <end position="1019"/>
    </location>
</feature>
<accession>A0A517TU87</accession>
<evidence type="ECO:0000256" key="2">
    <source>
        <dbReference type="ARBA" id="ARBA00022475"/>
    </source>
</evidence>
<dbReference type="Pfam" id="PF03176">
    <property type="entry name" value="MMPL"/>
    <property type="match status" value="1"/>
</dbReference>
<evidence type="ECO:0000256" key="7">
    <source>
        <dbReference type="SAM" id="Phobius"/>
    </source>
</evidence>
<dbReference type="PANTHER" id="PTHR33406:SF12">
    <property type="entry name" value="BLR2997 PROTEIN"/>
    <property type="match status" value="1"/>
</dbReference>
<keyword evidence="4 7" id="KW-1133">Transmembrane helix</keyword>
<organism evidence="9 10">
    <name type="scientific">Lacipirellula limnantheis</name>
    <dbReference type="NCBI Taxonomy" id="2528024"/>
    <lineage>
        <taxon>Bacteria</taxon>
        <taxon>Pseudomonadati</taxon>
        <taxon>Planctomycetota</taxon>
        <taxon>Planctomycetia</taxon>
        <taxon>Pirellulales</taxon>
        <taxon>Lacipirellulaceae</taxon>
        <taxon>Lacipirellula</taxon>
    </lineage>
</organism>
<dbReference type="AlphaFoldDB" id="A0A517TU87"/>
<reference evidence="9 10" key="1">
    <citation type="submission" date="2019-02" db="EMBL/GenBank/DDBJ databases">
        <title>Deep-cultivation of Planctomycetes and their phenomic and genomic characterization uncovers novel biology.</title>
        <authorList>
            <person name="Wiegand S."/>
            <person name="Jogler M."/>
            <person name="Boedeker C."/>
            <person name="Pinto D."/>
            <person name="Vollmers J."/>
            <person name="Rivas-Marin E."/>
            <person name="Kohn T."/>
            <person name="Peeters S.H."/>
            <person name="Heuer A."/>
            <person name="Rast P."/>
            <person name="Oberbeckmann S."/>
            <person name="Bunk B."/>
            <person name="Jeske O."/>
            <person name="Meyerdierks A."/>
            <person name="Storesund J.E."/>
            <person name="Kallscheuer N."/>
            <person name="Luecker S."/>
            <person name="Lage O.M."/>
            <person name="Pohl T."/>
            <person name="Merkel B.J."/>
            <person name="Hornburger P."/>
            <person name="Mueller R.-W."/>
            <person name="Bruemmer F."/>
            <person name="Labrenz M."/>
            <person name="Spormann A.M."/>
            <person name="Op den Camp H."/>
            <person name="Overmann J."/>
            <person name="Amann R."/>
            <person name="Jetten M.S.M."/>
            <person name="Mascher T."/>
            <person name="Medema M.H."/>
            <person name="Devos D.P."/>
            <person name="Kaster A.-K."/>
            <person name="Ovreas L."/>
            <person name="Rohde M."/>
            <person name="Galperin M.Y."/>
            <person name="Jogler C."/>
        </authorList>
    </citation>
    <scope>NUCLEOTIDE SEQUENCE [LARGE SCALE GENOMIC DNA]</scope>
    <source>
        <strain evidence="9 10">I41</strain>
    </source>
</reference>
<protein>
    <submittedName>
        <fullName evidence="9">MMPL family protein</fullName>
    </submittedName>
</protein>
<evidence type="ECO:0000259" key="8">
    <source>
        <dbReference type="Pfam" id="PF03176"/>
    </source>
</evidence>
<evidence type="ECO:0000256" key="3">
    <source>
        <dbReference type="ARBA" id="ARBA00022692"/>
    </source>
</evidence>
<feature type="transmembrane region" description="Helical" evidence="7">
    <location>
        <begin position="905"/>
        <end position="930"/>
    </location>
</feature>